<comment type="caution">
    <text evidence="2">The sequence shown here is derived from an EMBL/GenBank/DDBJ whole genome shotgun (WGS) entry which is preliminary data.</text>
</comment>
<dbReference type="PANTHER" id="PTHR43464">
    <property type="entry name" value="METHYLTRANSFERASE"/>
    <property type="match status" value="1"/>
</dbReference>
<dbReference type="EMBL" id="VJOY01000014">
    <property type="protein sequence ID" value="TRX73538.1"/>
    <property type="molecule type" value="Genomic_DNA"/>
</dbReference>
<dbReference type="Proteomes" id="UP000315235">
    <property type="component" value="Unassembled WGS sequence"/>
</dbReference>
<reference evidence="2 3" key="1">
    <citation type="submission" date="2019-07" db="EMBL/GenBank/DDBJ databases">
        <title>Pseudomonas mangiferae sp. nov., isolated from bark of mango tree in Thailand.</title>
        <authorList>
            <person name="Srisuk N."/>
            <person name="Anurat P."/>
        </authorList>
    </citation>
    <scope>NUCLEOTIDE SEQUENCE [LARGE SCALE GENOMIC DNA]</scope>
    <source>
        <strain evidence="2 3">DMKU_BBB3-04</strain>
    </source>
</reference>
<dbReference type="Pfam" id="PF13649">
    <property type="entry name" value="Methyltransf_25"/>
    <property type="match status" value="1"/>
</dbReference>
<dbReference type="SUPFAM" id="SSF53335">
    <property type="entry name" value="S-adenosyl-L-methionine-dependent methyltransferases"/>
    <property type="match status" value="1"/>
</dbReference>
<keyword evidence="2" id="KW-0808">Transferase</keyword>
<dbReference type="InterPro" id="IPR029063">
    <property type="entry name" value="SAM-dependent_MTases_sf"/>
</dbReference>
<name>A0A553GVI6_9PSED</name>
<evidence type="ECO:0000259" key="1">
    <source>
        <dbReference type="Pfam" id="PF13649"/>
    </source>
</evidence>
<proteinExistence type="predicted"/>
<dbReference type="GO" id="GO:0010420">
    <property type="term" value="F:polyprenyldihydroxybenzoate methyltransferase activity"/>
    <property type="evidence" value="ECO:0007669"/>
    <property type="project" value="TreeGrafter"/>
</dbReference>
<keyword evidence="3" id="KW-1185">Reference proteome</keyword>
<sequence>MSSVADAYFERLYAECDDPWAFRERWYERRKRALTLAALPRDRYRTIFEPGCANGELSVLLARRCKRLVCADTSAAAVELARRRLSRDSNATVQQARLPQDWPEGEFDLIVFSEMGYYLDRPDLLKTIEHMRASLTPNGSLLACHWRPRIDGCPLLGDEVHALLDQHLGMTRLIRHEEADLLLEYWSRDARSVAEKEGLREEVS</sequence>
<dbReference type="AlphaFoldDB" id="A0A553GVI6"/>
<dbReference type="Gene3D" id="3.40.50.150">
    <property type="entry name" value="Vaccinia Virus protein VP39"/>
    <property type="match status" value="1"/>
</dbReference>
<dbReference type="GO" id="GO:0032259">
    <property type="term" value="P:methylation"/>
    <property type="evidence" value="ECO:0007669"/>
    <property type="project" value="UniProtKB-KW"/>
</dbReference>
<organism evidence="2 3">
    <name type="scientific">Pseudomonas mangiferae</name>
    <dbReference type="NCBI Taxonomy" id="2593654"/>
    <lineage>
        <taxon>Bacteria</taxon>
        <taxon>Pseudomonadati</taxon>
        <taxon>Pseudomonadota</taxon>
        <taxon>Gammaproteobacteria</taxon>
        <taxon>Pseudomonadales</taxon>
        <taxon>Pseudomonadaceae</taxon>
        <taxon>Pseudomonas</taxon>
    </lineage>
</organism>
<dbReference type="OrthoDB" id="116799at2"/>
<dbReference type="InterPro" id="IPR041698">
    <property type="entry name" value="Methyltransf_25"/>
</dbReference>
<gene>
    <name evidence="2" type="ORF">FM069_17420</name>
</gene>
<keyword evidence="2" id="KW-0489">Methyltransferase</keyword>
<dbReference type="PANTHER" id="PTHR43464:SF23">
    <property type="entry name" value="JUVENILE HORMONE ACID O-METHYLTRANSFERASE"/>
    <property type="match status" value="1"/>
</dbReference>
<dbReference type="RefSeq" id="WP_143489650.1">
    <property type="nucleotide sequence ID" value="NZ_VJOY01000014.1"/>
</dbReference>
<feature type="domain" description="Methyltransferase" evidence="1">
    <location>
        <begin position="48"/>
        <end position="139"/>
    </location>
</feature>
<evidence type="ECO:0000313" key="2">
    <source>
        <dbReference type="EMBL" id="TRX73538.1"/>
    </source>
</evidence>
<protein>
    <submittedName>
        <fullName evidence="2">Class I SAM-dependent methyltransferase</fullName>
    </submittedName>
</protein>
<accession>A0A553GVI6</accession>
<dbReference type="CDD" id="cd02440">
    <property type="entry name" value="AdoMet_MTases"/>
    <property type="match status" value="1"/>
</dbReference>
<evidence type="ECO:0000313" key="3">
    <source>
        <dbReference type="Proteomes" id="UP000315235"/>
    </source>
</evidence>